<evidence type="ECO:0000313" key="3">
    <source>
        <dbReference type="Proteomes" id="UP000675781"/>
    </source>
</evidence>
<protein>
    <recommendedName>
        <fullName evidence="4">Carboxymuconolactone decarboxylase family protein</fullName>
    </recommendedName>
</protein>
<gene>
    <name evidence="2" type="ORF">KDL01_40900</name>
</gene>
<dbReference type="SUPFAM" id="SSF69118">
    <property type="entry name" value="AhpD-like"/>
    <property type="match status" value="1"/>
</dbReference>
<evidence type="ECO:0008006" key="4">
    <source>
        <dbReference type="Google" id="ProtNLM"/>
    </source>
</evidence>
<feature type="region of interest" description="Disordered" evidence="1">
    <location>
        <begin position="1"/>
        <end position="22"/>
    </location>
</feature>
<keyword evidence="3" id="KW-1185">Reference proteome</keyword>
<accession>A0A941IUV3</accession>
<organism evidence="2 3">
    <name type="scientific">Actinospica durhamensis</name>
    <dbReference type="NCBI Taxonomy" id="1508375"/>
    <lineage>
        <taxon>Bacteria</taxon>
        <taxon>Bacillati</taxon>
        <taxon>Actinomycetota</taxon>
        <taxon>Actinomycetes</taxon>
        <taxon>Catenulisporales</taxon>
        <taxon>Actinospicaceae</taxon>
        <taxon>Actinospica</taxon>
    </lineage>
</organism>
<proteinExistence type="predicted"/>
<dbReference type="InterPro" id="IPR029032">
    <property type="entry name" value="AhpD-like"/>
</dbReference>
<comment type="caution">
    <text evidence="2">The sequence shown here is derived from an EMBL/GenBank/DDBJ whole genome shotgun (WGS) entry which is preliminary data.</text>
</comment>
<evidence type="ECO:0000256" key="1">
    <source>
        <dbReference type="SAM" id="MobiDB-lite"/>
    </source>
</evidence>
<sequence length="69" mass="7633">MGNDGPIRPEVTTPRHRSRPTFRGSGEIWAAAAEHFGQEQLSSILLCVALANFSNRINRAMRTPAGKVW</sequence>
<name>A0A941IUV3_9ACTN</name>
<dbReference type="Gene3D" id="1.20.1290.10">
    <property type="entry name" value="AhpD-like"/>
    <property type="match status" value="1"/>
</dbReference>
<reference evidence="2" key="1">
    <citation type="submission" date="2021-04" db="EMBL/GenBank/DDBJ databases">
        <title>Genome based classification of Actinospica acidithermotolerans sp. nov., an actinobacterium isolated from an Indonesian hot spring.</title>
        <authorList>
            <person name="Kusuma A.B."/>
            <person name="Putra K.E."/>
            <person name="Nafisah S."/>
            <person name="Loh J."/>
            <person name="Nouioui I."/>
            <person name="Goodfellow M."/>
        </authorList>
    </citation>
    <scope>NUCLEOTIDE SEQUENCE</scope>
    <source>
        <strain evidence="2">CSCA 57</strain>
    </source>
</reference>
<evidence type="ECO:0000313" key="2">
    <source>
        <dbReference type="EMBL" id="MBR7839682.1"/>
    </source>
</evidence>
<dbReference type="EMBL" id="JAGSOG010000545">
    <property type="protein sequence ID" value="MBR7839682.1"/>
    <property type="molecule type" value="Genomic_DNA"/>
</dbReference>
<dbReference type="Proteomes" id="UP000675781">
    <property type="component" value="Unassembled WGS sequence"/>
</dbReference>
<dbReference type="AlphaFoldDB" id="A0A941IUV3"/>